<dbReference type="Gene3D" id="3.40.50.1580">
    <property type="entry name" value="Nucleoside phosphorylase domain"/>
    <property type="match status" value="1"/>
</dbReference>
<evidence type="ECO:0000256" key="1">
    <source>
        <dbReference type="SAM" id="MobiDB-lite"/>
    </source>
</evidence>
<organism evidence="3 4">
    <name type="scientific">Euplotes crassus</name>
    <dbReference type="NCBI Taxonomy" id="5936"/>
    <lineage>
        <taxon>Eukaryota</taxon>
        <taxon>Sar</taxon>
        <taxon>Alveolata</taxon>
        <taxon>Ciliophora</taxon>
        <taxon>Intramacronucleata</taxon>
        <taxon>Spirotrichea</taxon>
        <taxon>Hypotrichia</taxon>
        <taxon>Euplotida</taxon>
        <taxon>Euplotidae</taxon>
        <taxon>Moneuplotes</taxon>
    </lineage>
</organism>
<keyword evidence="4" id="KW-1185">Reference proteome</keyword>
<protein>
    <recommendedName>
        <fullName evidence="2">Nucleoside phosphorylase domain-containing protein</fullName>
    </recommendedName>
</protein>
<dbReference type="Pfam" id="PF01048">
    <property type="entry name" value="PNP_UDP_1"/>
    <property type="match status" value="1"/>
</dbReference>
<evidence type="ECO:0000259" key="2">
    <source>
        <dbReference type="Pfam" id="PF01048"/>
    </source>
</evidence>
<dbReference type="GO" id="GO:0005829">
    <property type="term" value="C:cytosol"/>
    <property type="evidence" value="ECO:0007669"/>
    <property type="project" value="TreeGrafter"/>
</dbReference>
<name>A0AAD1XIW3_EUPCR</name>
<proteinExistence type="predicted"/>
<sequence>MPKRKRSAATKRAAKNKKVVSIIEEEKEHSSSGEEAVAPPPQPKKILKKRDRKAENKIPRELDIRASFPLFAGKTMHLGTQKGDIANRVIICSDEKIAFRLSKFFDNPNEVRQINSPRHFITYTGLFKGTPISVIASGMGQPMIDFTMRETKIHLDGPMACVRYGSCCSISNCAEGDVVVGTDGAFNVTFDLESKYGKDDTKDYYRISDIAGSDNLLNAHLKKAIKNNLMNPEQCKEGLLGTSDSFYSSQARYHTKFLDKNENLINEILKKYPKAKTIDMESHTVIGTALMAKKKDIHASAVSLVVVNRMHYGEQAPPEKMLETQDLAGYGIFKALHHFDFPDGEPVDTIALIKKIKTAK</sequence>
<feature type="region of interest" description="Disordered" evidence="1">
    <location>
        <begin position="1"/>
        <end position="54"/>
    </location>
</feature>
<dbReference type="AlphaFoldDB" id="A0AAD1XIW3"/>
<dbReference type="PANTHER" id="PTHR43691">
    <property type="entry name" value="URIDINE PHOSPHORYLASE"/>
    <property type="match status" value="1"/>
</dbReference>
<dbReference type="InterPro" id="IPR000845">
    <property type="entry name" value="Nucleoside_phosphorylase_d"/>
</dbReference>
<feature type="compositionally biased region" description="Basic residues" evidence="1">
    <location>
        <begin position="1"/>
        <end position="18"/>
    </location>
</feature>
<dbReference type="Proteomes" id="UP001295684">
    <property type="component" value="Unassembled WGS sequence"/>
</dbReference>
<evidence type="ECO:0000313" key="3">
    <source>
        <dbReference type="EMBL" id="CAI2373498.1"/>
    </source>
</evidence>
<accession>A0AAD1XIW3</accession>
<comment type="caution">
    <text evidence="3">The sequence shown here is derived from an EMBL/GenBank/DDBJ whole genome shotgun (WGS) entry which is preliminary data.</text>
</comment>
<feature type="domain" description="Nucleoside phosphorylase" evidence="2">
    <location>
        <begin position="88"/>
        <end position="304"/>
    </location>
</feature>
<dbReference type="PANTHER" id="PTHR43691:SF14">
    <property type="entry name" value="URIDINE PHOSPHORYLASE"/>
    <property type="match status" value="1"/>
</dbReference>
<gene>
    <name evidence="3" type="ORF">ECRASSUSDP1_LOCUS14844</name>
</gene>
<dbReference type="GO" id="GO:0006218">
    <property type="term" value="P:uridine catabolic process"/>
    <property type="evidence" value="ECO:0007669"/>
    <property type="project" value="TreeGrafter"/>
</dbReference>
<dbReference type="InterPro" id="IPR035994">
    <property type="entry name" value="Nucleoside_phosphorylase_sf"/>
</dbReference>
<dbReference type="SUPFAM" id="SSF53167">
    <property type="entry name" value="Purine and uridine phosphorylases"/>
    <property type="match status" value="1"/>
</dbReference>
<evidence type="ECO:0000313" key="4">
    <source>
        <dbReference type="Proteomes" id="UP001295684"/>
    </source>
</evidence>
<dbReference type="GO" id="GO:0004850">
    <property type="term" value="F:uridine phosphorylase activity"/>
    <property type="evidence" value="ECO:0007669"/>
    <property type="project" value="TreeGrafter"/>
</dbReference>
<reference evidence="3" key="1">
    <citation type="submission" date="2023-07" db="EMBL/GenBank/DDBJ databases">
        <authorList>
            <consortium name="AG Swart"/>
            <person name="Singh M."/>
            <person name="Singh A."/>
            <person name="Seah K."/>
            <person name="Emmerich C."/>
        </authorList>
    </citation>
    <scope>NUCLEOTIDE SEQUENCE</scope>
    <source>
        <strain evidence="3">DP1</strain>
    </source>
</reference>
<dbReference type="EMBL" id="CAMPGE010014848">
    <property type="protein sequence ID" value="CAI2373498.1"/>
    <property type="molecule type" value="Genomic_DNA"/>
</dbReference>